<dbReference type="EMBL" id="AYSO01000012">
    <property type="protein sequence ID" value="KIE48005.1"/>
    <property type="molecule type" value="Genomic_DNA"/>
</dbReference>
<organism evidence="2 3">
    <name type="scientific">Clostridium argentinense CDC 2741</name>
    <dbReference type="NCBI Taxonomy" id="1418104"/>
    <lineage>
        <taxon>Bacteria</taxon>
        <taxon>Bacillati</taxon>
        <taxon>Bacillota</taxon>
        <taxon>Clostridia</taxon>
        <taxon>Eubacteriales</taxon>
        <taxon>Clostridiaceae</taxon>
        <taxon>Clostridium</taxon>
    </lineage>
</organism>
<keyword evidence="2" id="KW-0808">Transferase</keyword>
<dbReference type="Pfam" id="PF00583">
    <property type="entry name" value="Acetyltransf_1"/>
    <property type="match status" value="1"/>
</dbReference>
<dbReference type="PROSITE" id="PS51186">
    <property type="entry name" value="GNAT"/>
    <property type="match status" value="1"/>
</dbReference>
<dbReference type="InterPro" id="IPR000182">
    <property type="entry name" value="GNAT_dom"/>
</dbReference>
<keyword evidence="3" id="KW-1185">Reference proteome</keyword>
<dbReference type="SUPFAM" id="SSF55729">
    <property type="entry name" value="Acyl-CoA N-acyltransferases (Nat)"/>
    <property type="match status" value="1"/>
</dbReference>
<protein>
    <submittedName>
        <fullName evidence="2">Acetyltransferase family protein</fullName>
    </submittedName>
</protein>
<comment type="caution">
    <text evidence="2">The sequence shown here is derived from an EMBL/GenBank/DDBJ whole genome shotgun (WGS) entry which is preliminary data.</text>
</comment>
<dbReference type="AlphaFoldDB" id="A0A0C1UL82"/>
<dbReference type="PANTHER" id="PTHR43233">
    <property type="entry name" value="FAMILY N-ACETYLTRANSFERASE, PUTATIVE (AFU_ORTHOLOGUE AFUA_6G03350)-RELATED"/>
    <property type="match status" value="1"/>
</dbReference>
<evidence type="ECO:0000313" key="2">
    <source>
        <dbReference type="EMBL" id="KIE48005.1"/>
    </source>
</evidence>
<dbReference type="RefSeq" id="WP_207641931.1">
    <property type="nucleotide sequence ID" value="NZ_AYSO01000012.1"/>
</dbReference>
<dbReference type="CDD" id="cd04301">
    <property type="entry name" value="NAT_SF"/>
    <property type="match status" value="1"/>
</dbReference>
<dbReference type="Gene3D" id="3.40.630.30">
    <property type="match status" value="1"/>
</dbReference>
<dbReference type="PANTHER" id="PTHR43233:SF1">
    <property type="entry name" value="FAMILY N-ACETYLTRANSFERASE, PUTATIVE (AFU_ORTHOLOGUE AFUA_6G03350)-RELATED"/>
    <property type="match status" value="1"/>
</dbReference>
<proteinExistence type="predicted"/>
<evidence type="ECO:0000313" key="3">
    <source>
        <dbReference type="Proteomes" id="UP000031366"/>
    </source>
</evidence>
<dbReference type="InterPro" id="IPR016181">
    <property type="entry name" value="Acyl_CoA_acyltransferase"/>
</dbReference>
<sequence length="130" mass="14918">MFELKQLVESYKNIGRTEDSDNPNKLDKAVKNSLFNIGAFDGNELIGFIRAVGDNISIIYIQDILVKENYQRLGIGSSLLQQVLDKYNNIRQIVFMTDNTKKTKLFYEKDGISSCAKFEGVTFIKYNFEI</sequence>
<dbReference type="Proteomes" id="UP000031366">
    <property type="component" value="Unassembled WGS sequence"/>
</dbReference>
<accession>A0A0C1UL82</accession>
<evidence type="ECO:0000259" key="1">
    <source>
        <dbReference type="PROSITE" id="PS51186"/>
    </source>
</evidence>
<dbReference type="InterPro" id="IPR053144">
    <property type="entry name" value="Acetyltransferase_Butenolide"/>
</dbReference>
<reference evidence="2 3" key="1">
    <citation type="journal article" date="2015" name="Infect. Genet. Evol.">
        <title>Genomic sequences of six botulinum neurotoxin-producing strains representing three clostridial species illustrate the mobility and diversity of botulinum neurotoxin genes.</title>
        <authorList>
            <person name="Smith T.J."/>
            <person name="Hill K.K."/>
            <person name="Xie G."/>
            <person name="Foley B.T."/>
            <person name="Williamson C.H."/>
            <person name="Foster J.T."/>
            <person name="Johnson S.L."/>
            <person name="Chertkov O."/>
            <person name="Teshima H."/>
            <person name="Gibbons H.S."/>
            <person name="Johnsky L.A."/>
            <person name="Karavis M.A."/>
            <person name="Smith L.A."/>
        </authorList>
    </citation>
    <scope>NUCLEOTIDE SEQUENCE [LARGE SCALE GENOMIC DNA]</scope>
    <source>
        <strain evidence="2 3">CDC 2741</strain>
    </source>
</reference>
<dbReference type="GO" id="GO:0016747">
    <property type="term" value="F:acyltransferase activity, transferring groups other than amino-acyl groups"/>
    <property type="evidence" value="ECO:0007669"/>
    <property type="project" value="InterPro"/>
</dbReference>
<gene>
    <name evidence="2" type="ORF">U732_3950</name>
</gene>
<dbReference type="STRING" id="29341.RSJ17_11370"/>
<name>A0A0C1UL82_9CLOT</name>
<feature type="domain" description="N-acetyltransferase" evidence="1">
    <location>
        <begin position="1"/>
        <end position="130"/>
    </location>
</feature>